<feature type="binding site" evidence="5">
    <location>
        <position position="299"/>
    </location>
    <ligand>
        <name>S-adenosyl-L-methionine</name>
        <dbReference type="ChEBI" id="CHEBI:59789"/>
    </ligand>
</feature>
<evidence type="ECO:0000256" key="3">
    <source>
        <dbReference type="ARBA" id="ARBA00022691"/>
    </source>
</evidence>
<evidence type="ECO:0000313" key="7">
    <source>
        <dbReference type="EMBL" id="TBO30105.1"/>
    </source>
</evidence>
<dbReference type="InterPro" id="IPR054728">
    <property type="entry name" value="RsmB-like_ferredoxin"/>
</dbReference>
<dbReference type="GO" id="GO:0001510">
    <property type="term" value="P:RNA methylation"/>
    <property type="evidence" value="ECO:0007669"/>
    <property type="project" value="InterPro"/>
</dbReference>
<dbReference type="InterPro" id="IPR023267">
    <property type="entry name" value="RCMT"/>
</dbReference>
<dbReference type="InterPro" id="IPR029063">
    <property type="entry name" value="SAM-dependent_MTases_sf"/>
</dbReference>
<dbReference type="CDD" id="cd02440">
    <property type="entry name" value="AdoMet_MTases"/>
    <property type="match status" value="1"/>
</dbReference>
<keyword evidence="4 5" id="KW-0694">RNA-binding</keyword>
<feature type="binding site" evidence="5">
    <location>
        <position position="252"/>
    </location>
    <ligand>
        <name>S-adenosyl-L-methionine</name>
        <dbReference type="ChEBI" id="CHEBI:59789"/>
    </ligand>
</feature>
<gene>
    <name evidence="7" type="ORF">EYS42_10375</name>
</gene>
<evidence type="ECO:0000256" key="4">
    <source>
        <dbReference type="ARBA" id="ARBA00022884"/>
    </source>
</evidence>
<dbReference type="InterPro" id="IPR049560">
    <property type="entry name" value="MeTrfase_RsmB-F_NOP2_cat"/>
</dbReference>
<feature type="active site" description="Nucleophile" evidence="5">
    <location>
        <position position="352"/>
    </location>
</feature>
<protein>
    <submittedName>
        <fullName evidence="7">RsmB/NOP family class I SAM-dependent RNA methyltransferase</fullName>
    </submittedName>
</protein>
<name>A0A4Q9GZ48_9BURK</name>
<feature type="domain" description="SAM-dependent MTase RsmB/NOP-type" evidence="6">
    <location>
        <begin position="138"/>
        <end position="420"/>
    </location>
</feature>
<dbReference type="GO" id="GO:0008173">
    <property type="term" value="F:RNA methyltransferase activity"/>
    <property type="evidence" value="ECO:0007669"/>
    <property type="project" value="InterPro"/>
</dbReference>
<keyword evidence="3 5" id="KW-0949">S-adenosyl-L-methionine</keyword>
<evidence type="ECO:0000256" key="5">
    <source>
        <dbReference type="PROSITE-ProRule" id="PRU01023"/>
    </source>
</evidence>
<accession>A0A4Q9GZ48</accession>
<dbReference type="Gene3D" id="3.40.50.150">
    <property type="entry name" value="Vaccinia Virus protein VP39"/>
    <property type="match status" value="1"/>
</dbReference>
<dbReference type="Pfam" id="PF22458">
    <property type="entry name" value="RsmF-B_ferredox"/>
    <property type="match status" value="1"/>
</dbReference>
<proteinExistence type="inferred from homology"/>
<reference evidence="7 8" key="1">
    <citation type="submission" date="2019-02" db="EMBL/GenBank/DDBJ databases">
        <title>Aquabacterium sp. strain KMB7.</title>
        <authorList>
            <person name="Chen W.-M."/>
        </authorList>
    </citation>
    <scope>NUCLEOTIDE SEQUENCE [LARGE SCALE GENOMIC DNA]</scope>
    <source>
        <strain evidence="7 8">KMB7</strain>
    </source>
</reference>
<comment type="caution">
    <text evidence="5">Lacks conserved residue(s) required for the propagation of feature annotation.</text>
</comment>
<dbReference type="GO" id="GO:0003723">
    <property type="term" value="F:RNA binding"/>
    <property type="evidence" value="ECO:0007669"/>
    <property type="project" value="UniProtKB-UniRule"/>
</dbReference>
<dbReference type="InterPro" id="IPR001678">
    <property type="entry name" value="MeTrfase_RsmB-F_NOP2_dom"/>
</dbReference>
<dbReference type="Proteomes" id="UP000292120">
    <property type="component" value="Unassembled WGS sequence"/>
</dbReference>
<organism evidence="7 8">
    <name type="scientific">Aquabacterium lacunae</name>
    <dbReference type="NCBI Taxonomy" id="2528630"/>
    <lineage>
        <taxon>Bacteria</taxon>
        <taxon>Pseudomonadati</taxon>
        <taxon>Pseudomonadota</taxon>
        <taxon>Betaproteobacteria</taxon>
        <taxon>Burkholderiales</taxon>
        <taxon>Aquabacterium</taxon>
    </lineage>
</organism>
<evidence type="ECO:0000256" key="1">
    <source>
        <dbReference type="ARBA" id="ARBA00022603"/>
    </source>
</evidence>
<dbReference type="PANTHER" id="PTHR22807">
    <property type="entry name" value="NOP2 YEAST -RELATED NOL1/NOP2/FMU SUN DOMAIN-CONTAINING"/>
    <property type="match status" value="1"/>
</dbReference>
<dbReference type="Pfam" id="PF01189">
    <property type="entry name" value="Methyltr_RsmB-F"/>
    <property type="match status" value="1"/>
</dbReference>
<dbReference type="PANTHER" id="PTHR22807:SF53">
    <property type="entry name" value="RIBOSOMAL RNA SMALL SUBUNIT METHYLTRANSFERASE B-RELATED"/>
    <property type="match status" value="1"/>
</dbReference>
<evidence type="ECO:0000313" key="8">
    <source>
        <dbReference type="Proteomes" id="UP000292120"/>
    </source>
</evidence>
<comment type="similarity">
    <text evidence="5">Belongs to the class I-like SAM-binding methyltransferase superfamily. RsmB/NOP family.</text>
</comment>
<dbReference type="RefSeq" id="WP_130968099.1">
    <property type="nucleotide sequence ID" value="NZ_SIXI01000004.1"/>
</dbReference>
<keyword evidence="2 5" id="KW-0808">Transferase</keyword>
<sequence>MHPNALLDLATQLVREVQKLDAPADGLVSLFFRKNKLLGPRERHALAETTYAVLRQRLLWQHLAQSGHGPMERRLVALAWQGQPHVLAVGLSTDESAWLERTRQIDFNTLPDKLRHNLPDWLSNALRAQLPDEEFWALVKSYSEGAPLDLRVNTLKDKREAVLQALLDAGQQAEATPYSPQGIRVHGKPALQKMPLYTNGHVEVQDEGSQLLALLTGAKRGDMVVDFCAGAGGKTLALGAMMRNTGRLYAFDVSGHRLDNLKPRLARSGLSNVYPAQIAHERDERIKRLSGKIDRVLVDAPCSGLGTLRRNPDLKWRQSPKAVAELQAKQLAILNSAARLLKPGGRLVYATCSVMPAENETVAEQFTQEHQDFVPVSSADLLTQAGVANAEGLCNAQGQLRLWPHRHATDGFYAAVWEKKD</sequence>
<dbReference type="EMBL" id="SIXI01000004">
    <property type="protein sequence ID" value="TBO30105.1"/>
    <property type="molecule type" value="Genomic_DNA"/>
</dbReference>
<dbReference type="PROSITE" id="PS51686">
    <property type="entry name" value="SAM_MT_RSMB_NOP"/>
    <property type="match status" value="1"/>
</dbReference>
<evidence type="ECO:0000259" key="6">
    <source>
        <dbReference type="PROSITE" id="PS51686"/>
    </source>
</evidence>
<dbReference type="Gene3D" id="3.30.70.1170">
    <property type="entry name" value="Sun protein, domain 3"/>
    <property type="match status" value="1"/>
</dbReference>
<dbReference type="SUPFAM" id="SSF53335">
    <property type="entry name" value="S-adenosyl-L-methionine-dependent methyltransferases"/>
    <property type="match status" value="1"/>
</dbReference>
<dbReference type="OrthoDB" id="9810297at2"/>
<evidence type="ECO:0000256" key="2">
    <source>
        <dbReference type="ARBA" id="ARBA00022679"/>
    </source>
</evidence>
<dbReference type="AlphaFoldDB" id="A0A4Q9GZ48"/>
<comment type="caution">
    <text evidence="7">The sequence shown here is derived from an EMBL/GenBank/DDBJ whole genome shotgun (WGS) entry which is preliminary data.</text>
</comment>
<dbReference type="PRINTS" id="PR02008">
    <property type="entry name" value="RCMTFAMILY"/>
</dbReference>
<keyword evidence="1 5" id="KW-0489">Methyltransferase</keyword>
<keyword evidence="8" id="KW-1185">Reference proteome</keyword>